<name>V4CRR5_LOTGI</name>
<dbReference type="Proteomes" id="UP000030746">
    <property type="component" value="Unassembled WGS sequence"/>
</dbReference>
<dbReference type="HOGENOM" id="CLU_018552_12_2_1"/>
<keyword evidence="2" id="KW-1185">Reference proteome</keyword>
<organism evidence="1 2">
    <name type="scientific">Lottia gigantea</name>
    <name type="common">Giant owl limpet</name>
    <dbReference type="NCBI Taxonomy" id="225164"/>
    <lineage>
        <taxon>Eukaryota</taxon>
        <taxon>Metazoa</taxon>
        <taxon>Spiralia</taxon>
        <taxon>Lophotrochozoa</taxon>
        <taxon>Mollusca</taxon>
        <taxon>Gastropoda</taxon>
        <taxon>Patellogastropoda</taxon>
        <taxon>Lottioidea</taxon>
        <taxon>Lottiidae</taxon>
        <taxon>Lottia</taxon>
    </lineage>
</organism>
<dbReference type="AlphaFoldDB" id="V4CRR5"/>
<protein>
    <recommendedName>
        <fullName evidence="3">Nuclease HARBI1</fullName>
    </recommendedName>
</protein>
<dbReference type="GeneID" id="20252184"/>
<dbReference type="RefSeq" id="XP_009043760.1">
    <property type="nucleotide sequence ID" value="XM_009045512.1"/>
</dbReference>
<feature type="non-terminal residue" evidence="1">
    <location>
        <position position="98"/>
    </location>
</feature>
<dbReference type="OMA" id="QRICHYR"/>
<evidence type="ECO:0008006" key="3">
    <source>
        <dbReference type="Google" id="ProtNLM"/>
    </source>
</evidence>
<dbReference type="EMBL" id="KB199650">
    <property type="protein sequence ID" value="ESP05215.1"/>
    <property type="molecule type" value="Genomic_DNA"/>
</dbReference>
<sequence>LQLLITLHWYASGSFQLNLGEIMDIHQSTVSRTVKNISMAIASHRSDFIAFPTENEITEIQRCFYDLANFPGVIGTIDCTHTPIQCPKGEQAELFRTR</sequence>
<dbReference type="CTD" id="20252184"/>
<evidence type="ECO:0000313" key="2">
    <source>
        <dbReference type="Proteomes" id="UP000030746"/>
    </source>
</evidence>
<dbReference type="STRING" id="225164.V4CRR5"/>
<proteinExistence type="predicted"/>
<accession>V4CRR5</accession>
<dbReference type="KEGG" id="lgi:LOTGIDRAFT_75486"/>
<evidence type="ECO:0000313" key="1">
    <source>
        <dbReference type="EMBL" id="ESP05215.1"/>
    </source>
</evidence>
<feature type="non-terminal residue" evidence="1">
    <location>
        <position position="1"/>
    </location>
</feature>
<gene>
    <name evidence="1" type="ORF">LOTGIDRAFT_75486</name>
</gene>
<dbReference type="OrthoDB" id="6124324at2759"/>
<reference evidence="1 2" key="1">
    <citation type="journal article" date="2013" name="Nature">
        <title>Insights into bilaterian evolution from three spiralian genomes.</title>
        <authorList>
            <person name="Simakov O."/>
            <person name="Marletaz F."/>
            <person name="Cho S.J."/>
            <person name="Edsinger-Gonzales E."/>
            <person name="Havlak P."/>
            <person name="Hellsten U."/>
            <person name="Kuo D.H."/>
            <person name="Larsson T."/>
            <person name="Lv J."/>
            <person name="Arendt D."/>
            <person name="Savage R."/>
            <person name="Osoegawa K."/>
            <person name="de Jong P."/>
            <person name="Grimwood J."/>
            <person name="Chapman J.A."/>
            <person name="Shapiro H."/>
            <person name="Aerts A."/>
            <person name="Otillar R.P."/>
            <person name="Terry A.Y."/>
            <person name="Boore J.L."/>
            <person name="Grigoriev I.V."/>
            <person name="Lindberg D.R."/>
            <person name="Seaver E.C."/>
            <person name="Weisblat D.A."/>
            <person name="Putnam N.H."/>
            <person name="Rokhsar D.S."/>
        </authorList>
    </citation>
    <scope>NUCLEOTIDE SEQUENCE [LARGE SCALE GENOMIC DNA]</scope>
</reference>